<dbReference type="Gene3D" id="3.20.20.140">
    <property type="entry name" value="Metal-dependent hydrolases"/>
    <property type="match status" value="1"/>
</dbReference>
<evidence type="ECO:0000256" key="1">
    <source>
        <dbReference type="ARBA" id="ARBA00038310"/>
    </source>
</evidence>
<dbReference type="Proteomes" id="UP001208690">
    <property type="component" value="Unassembled WGS sequence"/>
</dbReference>
<dbReference type="PANTHER" id="PTHR43569:SF2">
    <property type="entry name" value="AMIDOHYDROLASE-RELATED DOMAIN-CONTAINING PROTEIN"/>
    <property type="match status" value="1"/>
</dbReference>
<evidence type="ECO:0000259" key="2">
    <source>
        <dbReference type="Pfam" id="PF04909"/>
    </source>
</evidence>
<reference evidence="3 4" key="1">
    <citation type="submission" date="2022-04" db="EMBL/GenBank/DDBJ databases">
        <title>Roseobacter sp. WL0113 is a bacterium isolated from neritic sediment.</title>
        <authorList>
            <person name="Wang L."/>
            <person name="He W."/>
            <person name="Zhang D.-F."/>
        </authorList>
    </citation>
    <scope>NUCLEOTIDE SEQUENCE [LARGE SCALE GENOMIC DNA]</scope>
    <source>
        <strain evidence="3 4">WL0113</strain>
    </source>
</reference>
<dbReference type="PANTHER" id="PTHR43569">
    <property type="entry name" value="AMIDOHYDROLASE"/>
    <property type="match status" value="1"/>
</dbReference>
<dbReference type="SUPFAM" id="SSF51556">
    <property type="entry name" value="Metallo-dependent hydrolases"/>
    <property type="match status" value="1"/>
</dbReference>
<name>A0ABT3B9N1_9RHOB</name>
<comment type="caution">
    <text evidence="3">The sequence shown here is derived from an EMBL/GenBank/DDBJ whole genome shotgun (WGS) entry which is preliminary data.</text>
</comment>
<organism evidence="3 4">
    <name type="scientific">Roseobacter sinensis</name>
    <dbReference type="NCBI Taxonomy" id="2931391"/>
    <lineage>
        <taxon>Bacteria</taxon>
        <taxon>Pseudomonadati</taxon>
        <taxon>Pseudomonadota</taxon>
        <taxon>Alphaproteobacteria</taxon>
        <taxon>Rhodobacterales</taxon>
        <taxon>Roseobacteraceae</taxon>
        <taxon>Roseobacter</taxon>
    </lineage>
</organism>
<accession>A0ABT3B9N1</accession>
<keyword evidence="4" id="KW-1185">Reference proteome</keyword>
<feature type="domain" description="Amidohydrolase-related" evidence="2">
    <location>
        <begin position="4"/>
        <end position="278"/>
    </location>
</feature>
<evidence type="ECO:0000313" key="3">
    <source>
        <dbReference type="EMBL" id="MCV3269843.1"/>
    </source>
</evidence>
<comment type="similarity">
    <text evidence="1">Belongs to the metallo-dependent hydrolases superfamily.</text>
</comment>
<proteinExistence type="inferred from homology"/>
<dbReference type="InterPro" id="IPR032466">
    <property type="entry name" value="Metal_Hydrolase"/>
</dbReference>
<evidence type="ECO:0000313" key="4">
    <source>
        <dbReference type="Proteomes" id="UP001208690"/>
    </source>
</evidence>
<gene>
    <name evidence="3" type="ORF">MUB52_00245</name>
</gene>
<protein>
    <submittedName>
        <fullName evidence="3">Amidohydrolase</fullName>
    </submittedName>
</protein>
<dbReference type="EMBL" id="JALIEB010000001">
    <property type="protein sequence ID" value="MCV3269843.1"/>
    <property type="molecule type" value="Genomic_DNA"/>
</dbReference>
<sequence>MLFDTHLHLIYKDRLSYPWLGDFDALNRDNPFEAYTRAAARLGISGCFHMEVDVAEAQIEEEIDVIAALSDQADGLLRGIISSCRPEHADFPAFLERVSEQTLLRGFRRVLHVVPDDVSTSALFRDNIKRLSGTGKTFDLCVLPRQLHLAIALVDHAPEVTFILDHCGVPDIATGALEPWRTDLRALAERPNVRAKISGIIAYGDPDRWTLNDLRPFVEETVDAFGHDRLVWGSDSPVCNLGGGLETWVAATHALTAGWSTEDRAAFYKTNAVGIWGL</sequence>
<dbReference type="InterPro" id="IPR052350">
    <property type="entry name" value="Metallo-dep_Lactonases"/>
</dbReference>
<dbReference type="RefSeq" id="WP_263842176.1">
    <property type="nucleotide sequence ID" value="NZ_JALIEB010000001.1"/>
</dbReference>
<dbReference type="InterPro" id="IPR006680">
    <property type="entry name" value="Amidohydro-rel"/>
</dbReference>
<dbReference type="Pfam" id="PF04909">
    <property type="entry name" value="Amidohydro_2"/>
    <property type="match status" value="1"/>
</dbReference>